<dbReference type="AlphaFoldDB" id="A0AAN1WJZ5"/>
<keyword evidence="1" id="KW-1133">Transmembrane helix</keyword>
<evidence type="ECO:0000313" key="3">
    <source>
        <dbReference type="Proteomes" id="UP001320119"/>
    </source>
</evidence>
<organism evidence="2 3">
    <name type="scientific">Marinagarivorans cellulosilyticus</name>
    <dbReference type="NCBI Taxonomy" id="2721545"/>
    <lineage>
        <taxon>Bacteria</taxon>
        <taxon>Pseudomonadati</taxon>
        <taxon>Pseudomonadota</taxon>
        <taxon>Gammaproteobacteria</taxon>
        <taxon>Cellvibrionales</taxon>
        <taxon>Cellvibrionaceae</taxon>
        <taxon>Marinagarivorans</taxon>
    </lineage>
</organism>
<protein>
    <submittedName>
        <fullName evidence="2">Uncharacterized protein</fullName>
    </submittedName>
</protein>
<sequence>MQQINLYVSELRPKKDWFSAKYLSSVLVGVVVVLMLIHFVKAREASRLEELLDEKRLVLSALEIELDKSKTMQQPSSRKDIEASINTLNQKISSRERLADLIKGQTLDENFSFHSAMTAMAINASSRVSLEHFTFSRGGKLIEMSGEGIRSYDVPEYLSALRREDVFAASQFGLINIGNVKESGNVEFSMGYDGTPSFSRLFLPKKGDK</sequence>
<accession>A0AAN1WJZ5</accession>
<dbReference type="EMBL" id="AP023086">
    <property type="protein sequence ID" value="BCD99013.1"/>
    <property type="molecule type" value="Genomic_DNA"/>
</dbReference>
<proteinExistence type="predicted"/>
<evidence type="ECO:0000313" key="2">
    <source>
        <dbReference type="EMBL" id="BCD99013.1"/>
    </source>
</evidence>
<keyword evidence="3" id="KW-1185">Reference proteome</keyword>
<dbReference type="Proteomes" id="UP001320119">
    <property type="component" value="Chromosome"/>
</dbReference>
<name>A0AAN1WJZ5_9GAMM</name>
<dbReference type="RefSeq" id="WP_236983839.1">
    <property type="nucleotide sequence ID" value="NZ_AP023086.1"/>
</dbReference>
<gene>
    <name evidence="2" type="ORF">MARGE09_P3214</name>
</gene>
<feature type="transmembrane region" description="Helical" evidence="1">
    <location>
        <begin position="20"/>
        <end position="40"/>
    </location>
</feature>
<reference evidence="2 3" key="1">
    <citation type="journal article" date="2022" name="IScience">
        <title>An ultrasensitive nanofiber-based assay for enzymatic hydrolysis and deep-sea microbial degradation of cellulose.</title>
        <authorList>
            <person name="Tsudome M."/>
            <person name="Tachioka M."/>
            <person name="Miyazaki M."/>
            <person name="Uchimura K."/>
            <person name="Tsuda M."/>
            <person name="Takaki Y."/>
            <person name="Deguchi S."/>
        </authorList>
    </citation>
    <scope>NUCLEOTIDE SEQUENCE [LARGE SCALE GENOMIC DNA]</scope>
    <source>
        <strain evidence="2 3">GE09</strain>
    </source>
</reference>
<dbReference type="KEGG" id="marq:MARGE09_P3214"/>
<keyword evidence="1" id="KW-0812">Transmembrane</keyword>
<evidence type="ECO:0000256" key="1">
    <source>
        <dbReference type="SAM" id="Phobius"/>
    </source>
</evidence>
<keyword evidence="1" id="KW-0472">Membrane</keyword>